<proteinExistence type="predicted"/>
<keyword evidence="1" id="KW-1133">Transmembrane helix</keyword>
<accession>A0A9P6CUM8</accession>
<dbReference type="OrthoDB" id="3268450at2759"/>
<evidence type="ECO:0000313" key="2">
    <source>
        <dbReference type="EMBL" id="KAF9480741.1"/>
    </source>
</evidence>
<feature type="transmembrane region" description="Helical" evidence="1">
    <location>
        <begin position="387"/>
        <end position="409"/>
    </location>
</feature>
<name>A0A9P6CUM8_9AGAR</name>
<gene>
    <name evidence="2" type="ORF">BDN70DRAFT_877179</name>
</gene>
<keyword evidence="1" id="KW-0472">Membrane</keyword>
<evidence type="ECO:0000256" key="1">
    <source>
        <dbReference type="SAM" id="Phobius"/>
    </source>
</evidence>
<sequence length="455" mass="52097">MDKTTPQRPTSTSLHRLDGPIELIELDGHAPSSSIFHHSSSSETWHPKVTPYRLITLLTTICLGTAKAVAVQEGSQNEPITLEWVTGIVVFLVLFNFGTYEDRPSHHIPNYLSWLFKPDCMDVVWWLISIIYPSFTRPNYISTEARSDPETAYVVTTYRLLVSTTVFTFGLLKASLTYSGISTGANWIEWILGVVITSILYIIGLYENNSAQLLPSFFGKDRAYIVRNGLNSSFKLIAIGSSLTIMSFWFVIDRPKDYRTEVELPFILKGYNSSTGILVEGAFIFFFLLGAVFLYSTIRSLVEDYRAHISPVLLQFFDRVDTVMSRIARAPFRWFLHYAYMLRHSLTLLLVLAFYISWLSFTFGYIYRAATSDPSLTIPAKWNSFLYFSMAFASLAPMAILFMFIRWAWRGLMGEIRYGTDRFGVLAIRRLLRLEAERIHYAFIEFSESLYGSLV</sequence>
<protein>
    <submittedName>
        <fullName evidence="2">Uncharacterized protein</fullName>
    </submittedName>
</protein>
<organism evidence="2 3">
    <name type="scientific">Pholiota conissans</name>
    <dbReference type="NCBI Taxonomy" id="109636"/>
    <lineage>
        <taxon>Eukaryota</taxon>
        <taxon>Fungi</taxon>
        <taxon>Dikarya</taxon>
        <taxon>Basidiomycota</taxon>
        <taxon>Agaricomycotina</taxon>
        <taxon>Agaricomycetes</taxon>
        <taxon>Agaricomycetidae</taxon>
        <taxon>Agaricales</taxon>
        <taxon>Agaricineae</taxon>
        <taxon>Strophariaceae</taxon>
        <taxon>Pholiota</taxon>
    </lineage>
</organism>
<dbReference type="EMBL" id="MU155189">
    <property type="protein sequence ID" value="KAF9480741.1"/>
    <property type="molecule type" value="Genomic_DNA"/>
</dbReference>
<reference evidence="2" key="1">
    <citation type="submission" date="2020-11" db="EMBL/GenBank/DDBJ databases">
        <authorList>
            <consortium name="DOE Joint Genome Institute"/>
            <person name="Ahrendt S."/>
            <person name="Riley R."/>
            <person name="Andreopoulos W."/>
            <person name="Labutti K."/>
            <person name="Pangilinan J."/>
            <person name="Ruiz-Duenas F.J."/>
            <person name="Barrasa J.M."/>
            <person name="Sanchez-Garcia M."/>
            <person name="Camarero S."/>
            <person name="Miyauchi S."/>
            <person name="Serrano A."/>
            <person name="Linde D."/>
            <person name="Babiker R."/>
            <person name="Drula E."/>
            <person name="Ayuso-Fernandez I."/>
            <person name="Pacheco R."/>
            <person name="Padilla G."/>
            <person name="Ferreira P."/>
            <person name="Barriuso J."/>
            <person name="Kellner H."/>
            <person name="Castanera R."/>
            <person name="Alfaro M."/>
            <person name="Ramirez L."/>
            <person name="Pisabarro A.G."/>
            <person name="Kuo A."/>
            <person name="Tritt A."/>
            <person name="Lipzen A."/>
            <person name="He G."/>
            <person name="Yan M."/>
            <person name="Ng V."/>
            <person name="Cullen D."/>
            <person name="Martin F."/>
            <person name="Rosso M.-N."/>
            <person name="Henrissat B."/>
            <person name="Hibbett D."/>
            <person name="Martinez A.T."/>
            <person name="Grigoriev I.V."/>
        </authorList>
    </citation>
    <scope>NUCLEOTIDE SEQUENCE</scope>
    <source>
        <strain evidence="2">CIRM-BRFM 674</strain>
    </source>
</reference>
<keyword evidence="3" id="KW-1185">Reference proteome</keyword>
<feature type="transmembrane region" description="Helical" evidence="1">
    <location>
        <begin position="160"/>
        <end position="181"/>
    </location>
</feature>
<feature type="transmembrane region" description="Helical" evidence="1">
    <location>
        <begin position="234"/>
        <end position="252"/>
    </location>
</feature>
<keyword evidence="1" id="KW-0812">Transmembrane</keyword>
<comment type="caution">
    <text evidence="2">The sequence shown here is derived from an EMBL/GenBank/DDBJ whole genome shotgun (WGS) entry which is preliminary data.</text>
</comment>
<dbReference type="AlphaFoldDB" id="A0A9P6CUM8"/>
<feature type="transmembrane region" description="Helical" evidence="1">
    <location>
        <begin position="272"/>
        <end position="296"/>
    </location>
</feature>
<feature type="transmembrane region" description="Helical" evidence="1">
    <location>
        <begin position="187"/>
        <end position="206"/>
    </location>
</feature>
<dbReference type="Proteomes" id="UP000807469">
    <property type="component" value="Unassembled WGS sequence"/>
</dbReference>
<evidence type="ECO:0000313" key="3">
    <source>
        <dbReference type="Proteomes" id="UP000807469"/>
    </source>
</evidence>
<feature type="transmembrane region" description="Helical" evidence="1">
    <location>
        <begin position="346"/>
        <end position="367"/>
    </location>
</feature>